<evidence type="ECO:0000256" key="13">
    <source>
        <dbReference type="ARBA" id="ARBA00023136"/>
    </source>
</evidence>
<keyword evidence="8" id="KW-0256">Endoplasmic reticulum</keyword>
<comment type="function">
    <text evidence="2">May be involved in the metabolism of insect hormones and in the breakdown of synthetic insecticides.</text>
</comment>
<organism evidence="16 17">
    <name type="scientific">Rhipicephalus microplus</name>
    <name type="common">Cattle tick</name>
    <name type="synonym">Boophilus microplus</name>
    <dbReference type="NCBI Taxonomy" id="6941"/>
    <lineage>
        <taxon>Eukaryota</taxon>
        <taxon>Metazoa</taxon>
        <taxon>Ecdysozoa</taxon>
        <taxon>Arthropoda</taxon>
        <taxon>Chelicerata</taxon>
        <taxon>Arachnida</taxon>
        <taxon>Acari</taxon>
        <taxon>Parasitiformes</taxon>
        <taxon>Ixodida</taxon>
        <taxon>Ixodoidea</taxon>
        <taxon>Ixodidae</taxon>
        <taxon>Rhipicephalinae</taxon>
        <taxon>Rhipicephalus</taxon>
        <taxon>Boophilus</taxon>
    </lineage>
</organism>
<evidence type="ECO:0000256" key="11">
    <source>
        <dbReference type="ARBA" id="ARBA00023004"/>
    </source>
</evidence>
<evidence type="ECO:0000313" key="16">
    <source>
        <dbReference type="EMBL" id="KAH8032889.1"/>
    </source>
</evidence>
<reference evidence="16" key="1">
    <citation type="journal article" date="2020" name="Cell">
        <title>Large-Scale Comparative Analyses of Tick Genomes Elucidate Their Genetic Diversity and Vector Capacities.</title>
        <authorList>
            <consortium name="Tick Genome and Microbiome Consortium (TIGMIC)"/>
            <person name="Jia N."/>
            <person name="Wang J."/>
            <person name="Shi W."/>
            <person name="Du L."/>
            <person name="Sun Y."/>
            <person name="Zhan W."/>
            <person name="Jiang J.F."/>
            <person name="Wang Q."/>
            <person name="Zhang B."/>
            <person name="Ji P."/>
            <person name="Bell-Sakyi L."/>
            <person name="Cui X.M."/>
            <person name="Yuan T.T."/>
            <person name="Jiang B.G."/>
            <person name="Yang W.F."/>
            <person name="Lam T.T."/>
            <person name="Chang Q.C."/>
            <person name="Ding S.J."/>
            <person name="Wang X.J."/>
            <person name="Zhu J.G."/>
            <person name="Ruan X.D."/>
            <person name="Zhao L."/>
            <person name="Wei J.T."/>
            <person name="Ye R.Z."/>
            <person name="Que T.C."/>
            <person name="Du C.H."/>
            <person name="Zhou Y.H."/>
            <person name="Cheng J.X."/>
            <person name="Dai P.F."/>
            <person name="Guo W.B."/>
            <person name="Han X.H."/>
            <person name="Huang E.J."/>
            <person name="Li L.F."/>
            <person name="Wei W."/>
            <person name="Gao Y.C."/>
            <person name="Liu J.Z."/>
            <person name="Shao H.Z."/>
            <person name="Wang X."/>
            <person name="Wang C.C."/>
            <person name="Yang T.C."/>
            <person name="Huo Q.B."/>
            <person name="Li W."/>
            <person name="Chen H.Y."/>
            <person name="Chen S.E."/>
            <person name="Zhou L.G."/>
            <person name="Ni X.B."/>
            <person name="Tian J.H."/>
            <person name="Sheng Y."/>
            <person name="Liu T."/>
            <person name="Pan Y.S."/>
            <person name="Xia L.Y."/>
            <person name="Li J."/>
            <person name="Zhao F."/>
            <person name="Cao W.C."/>
        </authorList>
    </citation>
    <scope>NUCLEOTIDE SEQUENCE</scope>
    <source>
        <strain evidence="16">Rmic-2018</strain>
    </source>
</reference>
<dbReference type="PRINTS" id="PR00463">
    <property type="entry name" value="EP450I"/>
</dbReference>
<dbReference type="Pfam" id="PF00067">
    <property type="entry name" value="p450"/>
    <property type="match status" value="2"/>
</dbReference>
<keyword evidence="12 15" id="KW-0503">Monooxygenase</keyword>
<dbReference type="VEuPathDB" id="VectorBase:LOC119162175"/>
<reference evidence="16" key="2">
    <citation type="submission" date="2021-09" db="EMBL/GenBank/DDBJ databases">
        <authorList>
            <person name="Jia N."/>
            <person name="Wang J."/>
            <person name="Shi W."/>
            <person name="Du L."/>
            <person name="Sun Y."/>
            <person name="Zhan W."/>
            <person name="Jiang J."/>
            <person name="Wang Q."/>
            <person name="Zhang B."/>
            <person name="Ji P."/>
            <person name="Sakyi L.B."/>
            <person name="Cui X."/>
            <person name="Yuan T."/>
            <person name="Jiang B."/>
            <person name="Yang W."/>
            <person name="Lam T.T.-Y."/>
            <person name="Chang Q."/>
            <person name="Ding S."/>
            <person name="Wang X."/>
            <person name="Zhu J."/>
            <person name="Ruan X."/>
            <person name="Zhao L."/>
            <person name="Wei J."/>
            <person name="Que T."/>
            <person name="Du C."/>
            <person name="Cheng J."/>
            <person name="Dai P."/>
            <person name="Han X."/>
            <person name="Huang E."/>
            <person name="Gao Y."/>
            <person name="Liu J."/>
            <person name="Shao H."/>
            <person name="Ye R."/>
            <person name="Li L."/>
            <person name="Wei W."/>
            <person name="Wang X."/>
            <person name="Wang C."/>
            <person name="Huo Q."/>
            <person name="Li W."/>
            <person name="Guo W."/>
            <person name="Chen H."/>
            <person name="Chen S."/>
            <person name="Zhou L."/>
            <person name="Zhou L."/>
            <person name="Ni X."/>
            <person name="Tian J."/>
            <person name="Zhou Y."/>
            <person name="Sheng Y."/>
            <person name="Liu T."/>
            <person name="Pan Y."/>
            <person name="Xia L."/>
            <person name="Li J."/>
            <person name="Zhao F."/>
            <person name="Cao W."/>
        </authorList>
    </citation>
    <scope>NUCLEOTIDE SEQUENCE</scope>
    <source>
        <strain evidence="16">Rmic-2018</strain>
        <tissue evidence="16">Larvae</tissue>
    </source>
</reference>
<comment type="subcellular location">
    <subcellularLocation>
        <location evidence="4">Endoplasmic reticulum membrane</location>
        <topology evidence="4">Peripheral membrane protein</topology>
    </subcellularLocation>
    <subcellularLocation>
        <location evidence="3">Microsome membrane</location>
        <topology evidence="3">Peripheral membrane protein</topology>
    </subcellularLocation>
</comment>
<dbReference type="PROSITE" id="PS00086">
    <property type="entry name" value="CYTOCHROME_P450"/>
    <property type="match status" value="1"/>
</dbReference>
<keyword evidence="6 14" id="KW-0349">Heme</keyword>
<evidence type="ECO:0000256" key="12">
    <source>
        <dbReference type="ARBA" id="ARBA00023033"/>
    </source>
</evidence>
<dbReference type="SUPFAM" id="SSF48264">
    <property type="entry name" value="Cytochrome P450"/>
    <property type="match status" value="1"/>
</dbReference>
<dbReference type="PANTHER" id="PTHR24300">
    <property type="entry name" value="CYTOCHROME P450 508A4-RELATED"/>
    <property type="match status" value="1"/>
</dbReference>
<dbReference type="GO" id="GO:0006082">
    <property type="term" value="P:organic acid metabolic process"/>
    <property type="evidence" value="ECO:0007669"/>
    <property type="project" value="TreeGrafter"/>
</dbReference>
<evidence type="ECO:0000256" key="10">
    <source>
        <dbReference type="ARBA" id="ARBA00023002"/>
    </source>
</evidence>
<evidence type="ECO:0000256" key="6">
    <source>
        <dbReference type="ARBA" id="ARBA00022617"/>
    </source>
</evidence>
<dbReference type="InterPro" id="IPR050182">
    <property type="entry name" value="Cytochrome_P450_fam2"/>
</dbReference>
<evidence type="ECO:0000256" key="14">
    <source>
        <dbReference type="PIRSR" id="PIRSR602401-1"/>
    </source>
</evidence>
<keyword evidence="17" id="KW-1185">Reference proteome</keyword>
<accession>A0A9J6EEU7</accession>
<dbReference type="InterPro" id="IPR002401">
    <property type="entry name" value="Cyt_P450_E_grp-I"/>
</dbReference>
<comment type="cofactor">
    <cofactor evidence="1 14">
        <name>heme</name>
        <dbReference type="ChEBI" id="CHEBI:30413"/>
    </cofactor>
</comment>
<evidence type="ECO:0000256" key="8">
    <source>
        <dbReference type="ARBA" id="ARBA00022824"/>
    </source>
</evidence>
<dbReference type="GO" id="GO:0006805">
    <property type="term" value="P:xenobiotic metabolic process"/>
    <property type="evidence" value="ECO:0007669"/>
    <property type="project" value="TreeGrafter"/>
</dbReference>
<protein>
    <recommendedName>
        <fullName evidence="18">Cytochrome</fullName>
    </recommendedName>
</protein>
<dbReference type="GO" id="GO:0005789">
    <property type="term" value="C:endoplasmic reticulum membrane"/>
    <property type="evidence" value="ECO:0007669"/>
    <property type="project" value="UniProtKB-SubCell"/>
</dbReference>
<dbReference type="FunFam" id="1.10.630.10:FF:000238">
    <property type="entry name" value="Cytochrome P450 2A6"/>
    <property type="match status" value="1"/>
</dbReference>
<gene>
    <name evidence="16" type="ORF">HPB51_003465</name>
</gene>
<name>A0A9J6EEU7_RHIMP</name>
<dbReference type="EMBL" id="JABSTU010000004">
    <property type="protein sequence ID" value="KAH8032889.1"/>
    <property type="molecule type" value="Genomic_DNA"/>
</dbReference>
<proteinExistence type="inferred from homology"/>
<keyword evidence="13" id="KW-0472">Membrane</keyword>
<keyword evidence="11 14" id="KW-0408">Iron</keyword>
<evidence type="ECO:0008006" key="18">
    <source>
        <dbReference type="Google" id="ProtNLM"/>
    </source>
</evidence>
<dbReference type="GO" id="GO:0020037">
    <property type="term" value="F:heme binding"/>
    <property type="evidence" value="ECO:0007669"/>
    <property type="project" value="InterPro"/>
</dbReference>
<comment type="similarity">
    <text evidence="5 15">Belongs to the cytochrome P450 family.</text>
</comment>
<keyword evidence="7 14" id="KW-0479">Metal-binding</keyword>
<keyword evidence="10 15" id="KW-0560">Oxidoreductase</keyword>
<evidence type="ECO:0000256" key="3">
    <source>
        <dbReference type="ARBA" id="ARBA00004174"/>
    </source>
</evidence>
<evidence type="ECO:0000256" key="15">
    <source>
        <dbReference type="RuleBase" id="RU000461"/>
    </source>
</evidence>
<evidence type="ECO:0000256" key="7">
    <source>
        <dbReference type="ARBA" id="ARBA00022723"/>
    </source>
</evidence>
<dbReference type="PANTHER" id="PTHR24300:SF375">
    <property type="entry name" value="CYTOCHROME P450 FAMILY"/>
    <property type="match status" value="1"/>
</dbReference>
<sequence>MDCVALAGALLVASLLYLGLHRCLWGKKSPRGNQMPPGPPGYPLVGHPQFMYRDFHCNQAMKWAKQYGPVYRIKTGPTDMVILNDFQSIKKFFTKREILYRPVNWLFRGTVHGVQYLSIHHPMSEKYRKNECRCIIEEVAEARGEPITFHDYLLTSTSNNISALVYGSRYPFGHPRRRFLNSLLSDLFKAIFAGSLVEFVPPFLLEVVSKLPFLRQTAIVSKLWKFIEDAKTQIKEHEATLDEHVNRDFIDGYLKKINENEADPNSHFEQRYLLGNVLSFFIAGSNSVAATLQWHFINLADKPDTVQSRIFREIDEVVGRERPPAWEDRNRMPYTMACIWEMYRWTTMSPLGVPRSAGEDTFFDDYYIPKGTTISPNVWAVHNDPTLWKEPSRFNPDRFLREDGSLIQPRPEYLIPFSIGKRMCPGEILASVEIFLYLTSLVQKYRILPEGDKLHDLEAVNMPLAELFKRKVRFVHR</sequence>
<dbReference type="GO" id="GO:0005506">
    <property type="term" value="F:iron ion binding"/>
    <property type="evidence" value="ECO:0007669"/>
    <property type="project" value="InterPro"/>
</dbReference>
<evidence type="ECO:0000256" key="2">
    <source>
        <dbReference type="ARBA" id="ARBA00003690"/>
    </source>
</evidence>
<evidence type="ECO:0000313" key="17">
    <source>
        <dbReference type="Proteomes" id="UP000821866"/>
    </source>
</evidence>
<dbReference type="InterPro" id="IPR001128">
    <property type="entry name" value="Cyt_P450"/>
</dbReference>
<dbReference type="AlphaFoldDB" id="A0A9J6EEU7"/>
<dbReference type="PRINTS" id="PR00385">
    <property type="entry name" value="P450"/>
</dbReference>
<evidence type="ECO:0000256" key="5">
    <source>
        <dbReference type="ARBA" id="ARBA00010617"/>
    </source>
</evidence>
<dbReference type="CDD" id="cd20617">
    <property type="entry name" value="CYP1_2-like"/>
    <property type="match status" value="1"/>
</dbReference>
<dbReference type="Proteomes" id="UP000821866">
    <property type="component" value="Chromosome 2"/>
</dbReference>
<evidence type="ECO:0000256" key="4">
    <source>
        <dbReference type="ARBA" id="ARBA00004406"/>
    </source>
</evidence>
<dbReference type="Gene3D" id="1.10.630.10">
    <property type="entry name" value="Cytochrome P450"/>
    <property type="match status" value="1"/>
</dbReference>
<dbReference type="InterPro" id="IPR017972">
    <property type="entry name" value="Cyt_P450_CS"/>
</dbReference>
<evidence type="ECO:0000256" key="1">
    <source>
        <dbReference type="ARBA" id="ARBA00001971"/>
    </source>
</evidence>
<keyword evidence="9" id="KW-0492">Microsome</keyword>
<comment type="caution">
    <text evidence="16">The sequence shown here is derived from an EMBL/GenBank/DDBJ whole genome shotgun (WGS) entry which is preliminary data.</text>
</comment>
<dbReference type="GO" id="GO:0016712">
    <property type="term" value="F:oxidoreductase activity, acting on paired donors, with incorporation or reduction of molecular oxygen, reduced flavin or flavoprotein as one donor, and incorporation of one atom of oxygen"/>
    <property type="evidence" value="ECO:0007669"/>
    <property type="project" value="TreeGrafter"/>
</dbReference>
<evidence type="ECO:0000256" key="9">
    <source>
        <dbReference type="ARBA" id="ARBA00022848"/>
    </source>
</evidence>
<feature type="binding site" description="axial binding residue" evidence="14">
    <location>
        <position position="424"/>
    </location>
    <ligand>
        <name>heme</name>
        <dbReference type="ChEBI" id="CHEBI:30413"/>
    </ligand>
    <ligandPart>
        <name>Fe</name>
        <dbReference type="ChEBI" id="CHEBI:18248"/>
    </ligandPart>
</feature>
<dbReference type="InterPro" id="IPR036396">
    <property type="entry name" value="Cyt_P450_sf"/>
</dbReference>